<gene>
    <name evidence="5" type="ORF">FHX44_11192</name>
</gene>
<evidence type="ECO:0000256" key="1">
    <source>
        <dbReference type="ARBA" id="ARBA00023015"/>
    </source>
</evidence>
<accession>A0A561SHH8</accession>
<evidence type="ECO:0000256" key="2">
    <source>
        <dbReference type="ARBA" id="ARBA00023125"/>
    </source>
</evidence>
<dbReference type="GO" id="GO:0043565">
    <property type="term" value="F:sequence-specific DNA binding"/>
    <property type="evidence" value="ECO:0007669"/>
    <property type="project" value="InterPro"/>
</dbReference>
<evidence type="ECO:0000256" key="3">
    <source>
        <dbReference type="ARBA" id="ARBA00023163"/>
    </source>
</evidence>
<name>A0A561SHH8_9PSEU</name>
<dbReference type="PANTHER" id="PTHR46796:SF15">
    <property type="entry name" value="BLL1074 PROTEIN"/>
    <property type="match status" value="1"/>
</dbReference>
<sequence length="275" mass="30343">MPVSRTRIVLVSERVEVPRVGGSPHPRLRGLLARGYAGFTEPAAPPQDIVSPATAVVGIVLKLDDSAWRPPELLIGAHDFCHVHRDAPAHAYMQQWLTPLGAYRLGLPNGAISGQVMDLADVLGTGIRRLADQLRSTPDQRQQFALLDAYLLRRAQDGPQPAPEVVWAWRRLTATGGKLPVGRLANEVGWSHKHLISRFKQQVGLPPKTAARLVRFDTVWRRLATHPPARWDQIAEECGYADQAHLIRDFHQFTGVPPAAFLANLRARSAVARPA</sequence>
<dbReference type="AlphaFoldDB" id="A0A561SHH8"/>
<dbReference type="Proteomes" id="UP000321261">
    <property type="component" value="Unassembled WGS sequence"/>
</dbReference>
<dbReference type="SMART" id="SM00342">
    <property type="entry name" value="HTH_ARAC"/>
    <property type="match status" value="1"/>
</dbReference>
<dbReference type="SUPFAM" id="SSF46689">
    <property type="entry name" value="Homeodomain-like"/>
    <property type="match status" value="1"/>
</dbReference>
<reference evidence="5 6" key="1">
    <citation type="submission" date="2019-06" db="EMBL/GenBank/DDBJ databases">
        <title>Sequencing the genomes of 1000 actinobacteria strains.</title>
        <authorList>
            <person name="Klenk H.-P."/>
        </authorList>
    </citation>
    <scope>NUCLEOTIDE SEQUENCE [LARGE SCALE GENOMIC DNA]</scope>
    <source>
        <strain evidence="5 6">DSM 45671</strain>
    </source>
</reference>
<evidence type="ECO:0000313" key="6">
    <source>
        <dbReference type="Proteomes" id="UP000321261"/>
    </source>
</evidence>
<keyword evidence="6" id="KW-1185">Reference proteome</keyword>
<dbReference type="EMBL" id="VIWU01000001">
    <property type="protein sequence ID" value="TWF74313.1"/>
    <property type="molecule type" value="Genomic_DNA"/>
</dbReference>
<dbReference type="Pfam" id="PF12833">
    <property type="entry name" value="HTH_18"/>
    <property type="match status" value="1"/>
</dbReference>
<dbReference type="PANTHER" id="PTHR46796">
    <property type="entry name" value="HTH-TYPE TRANSCRIPTIONAL ACTIVATOR RHAS-RELATED"/>
    <property type="match status" value="1"/>
</dbReference>
<evidence type="ECO:0000313" key="5">
    <source>
        <dbReference type="EMBL" id="TWF74313.1"/>
    </source>
</evidence>
<dbReference type="Gene3D" id="1.10.10.60">
    <property type="entry name" value="Homeodomain-like"/>
    <property type="match status" value="1"/>
</dbReference>
<keyword evidence="1" id="KW-0805">Transcription regulation</keyword>
<organism evidence="5 6">
    <name type="scientific">Pseudonocardia hierapolitana</name>
    <dbReference type="NCBI Taxonomy" id="1128676"/>
    <lineage>
        <taxon>Bacteria</taxon>
        <taxon>Bacillati</taxon>
        <taxon>Actinomycetota</taxon>
        <taxon>Actinomycetes</taxon>
        <taxon>Pseudonocardiales</taxon>
        <taxon>Pseudonocardiaceae</taxon>
        <taxon>Pseudonocardia</taxon>
    </lineage>
</organism>
<dbReference type="GO" id="GO:0003700">
    <property type="term" value="F:DNA-binding transcription factor activity"/>
    <property type="evidence" value="ECO:0007669"/>
    <property type="project" value="InterPro"/>
</dbReference>
<comment type="caution">
    <text evidence="5">The sequence shown here is derived from an EMBL/GenBank/DDBJ whole genome shotgun (WGS) entry which is preliminary data.</text>
</comment>
<evidence type="ECO:0000259" key="4">
    <source>
        <dbReference type="PROSITE" id="PS01124"/>
    </source>
</evidence>
<proteinExistence type="predicted"/>
<dbReference type="InterPro" id="IPR009057">
    <property type="entry name" value="Homeodomain-like_sf"/>
</dbReference>
<dbReference type="PROSITE" id="PS01124">
    <property type="entry name" value="HTH_ARAC_FAMILY_2"/>
    <property type="match status" value="1"/>
</dbReference>
<keyword evidence="2 5" id="KW-0238">DNA-binding</keyword>
<dbReference type="RefSeq" id="WP_170308718.1">
    <property type="nucleotide sequence ID" value="NZ_VIWU01000001.1"/>
</dbReference>
<keyword evidence="3" id="KW-0804">Transcription</keyword>
<feature type="domain" description="HTH araC/xylS-type" evidence="4">
    <location>
        <begin position="178"/>
        <end position="264"/>
    </location>
</feature>
<protein>
    <submittedName>
        <fullName evidence="5">AraC-like DNA-binding protein</fullName>
    </submittedName>
</protein>
<dbReference type="InterPro" id="IPR018060">
    <property type="entry name" value="HTH_AraC"/>
</dbReference>
<dbReference type="InterPro" id="IPR050204">
    <property type="entry name" value="AraC_XylS_family_regulators"/>
</dbReference>